<gene>
    <name evidence="2" type="ORF">BJZ21_002005</name>
</gene>
<dbReference type="SUPFAM" id="SSF48371">
    <property type="entry name" value="ARM repeat"/>
    <property type="match status" value="1"/>
</dbReference>
<comment type="caution">
    <text evidence="2">The sequence shown here is derived from an EMBL/GenBank/DDBJ whole genome shotgun (WGS) entry which is preliminary data.</text>
</comment>
<dbReference type="Proteomes" id="UP000535511">
    <property type="component" value="Unassembled WGS sequence"/>
</dbReference>
<dbReference type="RefSeq" id="WP_179663598.1">
    <property type="nucleotide sequence ID" value="NZ_JACCBG010000001.1"/>
</dbReference>
<proteinExistence type="predicted"/>
<name>A0A7Y9E6I7_9ACTN</name>
<keyword evidence="3" id="KW-1185">Reference proteome</keyword>
<feature type="domain" description="HTH cro/C1-type" evidence="1">
    <location>
        <begin position="59"/>
        <end position="92"/>
    </location>
</feature>
<sequence>MARSPDILEDPTPLDGAHVDVRVRIAWLLRSWRTLGMDGKAVSVTEMAGLLKEHGTPASPPSVSGWETGRVAPSPAVVEAYEAVLELEPGSLRSVVDLVRRRFGDDGPRSPAPPVDLADLDDAVDRVVATPAPPGLAWLHFSEAVLEVRPGLPRAFLRPLVARLLSEMSRSAATAYTTRYEALALLRCSAYADLVADAIGDFFDEPGNLLLGDAARLLSERPDGRAVLILAPQLTSAEFLRLRAGVVGLEHVATTGEESVSVWGPVVGPFVRAWERDGNDPERRQQLVELWRALPEGARDPIAERLSSPVPDVPEPAASEPGGLEDQLAFCGHTAGRAAEALGLPDQPLLARLLFEALFEERDARRVTSSLLLMASPFRGHLAVELAAAARDHDDARVRRATATLILLIGREETHETVRGLLDSEDVVVVTGALFVLMHSGGQLGSDRLESLIRLPEPLDRRALFYAGMTAHPMLDRIAADHGQPLRQLARWWQRHGSAVTT</sequence>
<dbReference type="PROSITE" id="PS50943">
    <property type="entry name" value="HTH_CROC1"/>
    <property type="match status" value="1"/>
</dbReference>
<evidence type="ECO:0000313" key="2">
    <source>
        <dbReference type="EMBL" id="NYD41922.1"/>
    </source>
</evidence>
<accession>A0A7Y9E6I7</accession>
<dbReference type="InterPro" id="IPR016024">
    <property type="entry name" value="ARM-type_fold"/>
</dbReference>
<dbReference type="InterPro" id="IPR001387">
    <property type="entry name" value="Cro/C1-type_HTH"/>
</dbReference>
<organism evidence="2 3">
    <name type="scientific">Nocardioides panaciterrulae</name>
    <dbReference type="NCBI Taxonomy" id="661492"/>
    <lineage>
        <taxon>Bacteria</taxon>
        <taxon>Bacillati</taxon>
        <taxon>Actinomycetota</taxon>
        <taxon>Actinomycetes</taxon>
        <taxon>Propionibacteriales</taxon>
        <taxon>Nocardioidaceae</taxon>
        <taxon>Nocardioides</taxon>
    </lineage>
</organism>
<protein>
    <submittedName>
        <fullName evidence="2">HEAT repeat protein</fullName>
    </submittedName>
</protein>
<dbReference type="AlphaFoldDB" id="A0A7Y9E6I7"/>
<reference evidence="2 3" key="1">
    <citation type="submission" date="2020-07" db="EMBL/GenBank/DDBJ databases">
        <title>Sequencing the genomes of 1000 actinobacteria strains.</title>
        <authorList>
            <person name="Klenk H.-P."/>
        </authorList>
    </citation>
    <scope>NUCLEOTIDE SEQUENCE [LARGE SCALE GENOMIC DNA]</scope>
    <source>
        <strain evidence="2 3">DSM 21350</strain>
    </source>
</reference>
<evidence type="ECO:0000259" key="1">
    <source>
        <dbReference type="PROSITE" id="PS50943"/>
    </source>
</evidence>
<evidence type="ECO:0000313" key="3">
    <source>
        <dbReference type="Proteomes" id="UP000535511"/>
    </source>
</evidence>
<dbReference type="EMBL" id="JACCBG010000001">
    <property type="protein sequence ID" value="NYD41922.1"/>
    <property type="molecule type" value="Genomic_DNA"/>
</dbReference>